<dbReference type="GO" id="GO:1990904">
    <property type="term" value="C:ribonucleoprotein complex"/>
    <property type="evidence" value="ECO:0007669"/>
    <property type="project" value="UniProtKB-KW"/>
</dbReference>
<evidence type="ECO:0000256" key="5">
    <source>
        <dbReference type="ARBA" id="ARBA00023274"/>
    </source>
</evidence>
<evidence type="ECO:0000256" key="4">
    <source>
        <dbReference type="ARBA" id="ARBA00022980"/>
    </source>
</evidence>
<dbReference type="GO" id="GO:0003735">
    <property type="term" value="F:structural constituent of ribosome"/>
    <property type="evidence" value="ECO:0007669"/>
    <property type="project" value="InterPro"/>
</dbReference>
<keyword evidence="2 6" id="KW-0699">rRNA-binding</keyword>
<evidence type="ECO:0000256" key="1">
    <source>
        <dbReference type="ARBA" id="ARBA00008563"/>
    </source>
</evidence>
<dbReference type="InterPro" id="IPR036164">
    <property type="entry name" value="bL21-like_sf"/>
</dbReference>
<keyword evidence="4 6" id="KW-0689">Ribosomal protein</keyword>
<organism evidence="10 12">
    <name type="scientific">SAR324 cluster bacterium</name>
    <dbReference type="NCBI Taxonomy" id="2024889"/>
    <lineage>
        <taxon>Bacteria</taxon>
        <taxon>Deltaproteobacteria</taxon>
        <taxon>SAR324 cluster</taxon>
    </lineage>
</organism>
<dbReference type="Pfam" id="PF00829">
    <property type="entry name" value="Ribosomal_L21p"/>
    <property type="match status" value="1"/>
</dbReference>
<evidence type="ECO:0000256" key="2">
    <source>
        <dbReference type="ARBA" id="ARBA00022730"/>
    </source>
</evidence>
<dbReference type="AlphaFoldDB" id="A0A432GEL0"/>
<evidence type="ECO:0000256" key="6">
    <source>
        <dbReference type="HAMAP-Rule" id="MF_01363"/>
    </source>
</evidence>
<dbReference type="GO" id="GO:0006412">
    <property type="term" value="P:translation"/>
    <property type="evidence" value="ECO:0007669"/>
    <property type="project" value="UniProtKB-UniRule"/>
</dbReference>
<gene>
    <name evidence="6 10" type="primary">rplU</name>
    <name evidence="10" type="ORF">DSY96_10195</name>
    <name evidence="9" type="ORF">DSY97_05125</name>
</gene>
<sequence>MFAIIRTDGKQYRVAQGETIRLARISAEPGDAFETDQVLAIGGEESELKFGKPVIVGAKVQGTILQHGKDQKVIVFKRKRRKTYRRKYGHRQAHTLVKIDKISAKAPAAKKSVPEKITAEKDTANKTPAKKAAPVKVAAKKAAPVKAAAKKAAPKKTTAKKAADK</sequence>
<name>A0A432GEL0_9DELT</name>
<evidence type="ECO:0000256" key="3">
    <source>
        <dbReference type="ARBA" id="ARBA00022884"/>
    </source>
</evidence>
<dbReference type="InterPro" id="IPR028909">
    <property type="entry name" value="bL21-like"/>
</dbReference>
<feature type="compositionally biased region" description="Low complexity" evidence="8">
    <location>
        <begin position="126"/>
        <end position="147"/>
    </location>
</feature>
<dbReference type="Proteomes" id="UP000287917">
    <property type="component" value="Unassembled WGS sequence"/>
</dbReference>
<dbReference type="GO" id="GO:0005840">
    <property type="term" value="C:ribosome"/>
    <property type="evidence" value="ECO:0007669"/>
    <property type="project" value="UniProtKB-KW"/>
</dbReference>
<evidence type="ECO:0000256" key="8">
    <source>
        <dbReference type="SAM" id="MobiDB-lite"/>
    </source>
</evidence>
<dbReference type="GO" id="GO:0019843">
    <property type="term" value="F:rRNA binding"/>
    <property type="evidence" value="ECO:0007669"/>
    <property type="project" value="UniProtKB-UniRule"/>
</dbReference>
<dbReference type="NCBIfam" id="TIGR00061">
    <property type="entry name" value="L21"/>
    <property type="match status" value="1"/>
</dbReference>
<evidence type="ECO:0000256" key="7">
    <source>
        <dbReference type="RuleBase" id="RU000562"/>
    </source>
</evidence>
<dbReference type="HAMAP" id="MF_01363">
    <property type="entry name" value="Ribosomal_bL21"/>
    <property type="match status" value="1"/>
</dbReference>
<feature type="compositionally biased region" description="Basic residues" evidence="8">
    <location>
        <begin position="148"/>
        <end position="159"/>
    </location>
</feature>
<evidence type="ECO:0000313" key="11">
    <source>
        <dbReference type="Proteomes" id="UP000286801"/>
    </source>
</evidence>
<dbReference type="Proteomes" id="UP000286801">
    <property type="component" value="Unassembled WGS sequence"/>
</dbReference>
<evidence type="ECO:0000313" key="12">
    <source>
        <dbReference type="Proteomes" id="UP000287917"/>
    </source>
</evidence>
<evidence type="ECO:0000313" key="10">
    <source>
        <dbReference type="EMBL" id="RTZ82269.1"/>
    </source>
</evidence>
<feature type="compositionally biased region" description="Basic and acidic residues" evidence="8">
    <location>
        <begin position="112"/>
        <end position="124"/>
    </location>
</feature>
<dbReference type="EMBL" id="QNZK01000349">
    <property type="protein sequence ID" value="RTZ82269.1"/>
    <property type="molecule type" value="Genomic_DNA"/>
</dbReference>
<dbReference type="SUPFAM" id="SSF141091">
    <property type="entry name" value="L21p-like"/>
    <property type="match status" value="1"/>
</dbReference>
<dbReference type="PROSITE" id="PS01169">
    <property type="entry name" value="RIBOSOMAL_L21"/>
    <property type="match status" value="1"/>
</dbReference>
<comment type="function">
    <text evidence="6 7">This protein binds to 23S rRNA in the presence of protein L20.</text>
</comment>
<reference evidence="11 12" key="1">
    <citation type="submission" date="2018-06" db="EMBL/GenBank/DDBJ databases">
        <title>Combined omics and stable isotope probing to characterize newly discovered Mariana Back-Arc vent microbial communities.</title>
        <authorList>
            <person name="Trembath-Reichert E."/>
            <person name="Huber J.A."/>
        </authorList>
    </citation>
    <scope>NUCLEOTIDE SEQUENCE [LARGE SCALE GENOMIC DNA]</scope>
    <source>
        <strain evidence="10">MAG 58</strain>
        <strain evidence="9">MAG 63_1</strain>
    </source>
</reference>
<accession>A0A432GEL0</accession>
<dbReference type="GO" id="GO:0005737">
    <property type="term" value="C:cytoplasm"/>
    <property type="evidence" value="ECO:0007669"/>
    <property type="project" value="UniProtKB-ARBA"/>
</dbReference>
<dbReference type="PANTHER" id="PTHR21349:SF0">
    <property type="entry name" value="LARGE RIBOSOMAL SUBUNIT PROTEIN BL21M"/>
    <property type="match status" value="1"/>
</dbReference>
<protein>
    <recommendedName>
        <fullName evidence="6">Large ribosomal subunit protein bL21</fullName>
    </recommendedName>
</protein>
<evidence type="ECO:0000313" key="9">
    <source>
        <dbReference type="EMBL" id="RTZ79583.1"/>
    </source>
</evidence>
<dbReference type="InterPro" id="IPR001787">
    <property type="entry name" value="Ribosomal_bL21"/>
</dbReference>
<proteinExistence type="inferred from homology"/>
<comment type="subunit">
    <text evidence="6">Part of the 50S ribosomal subunit. Contacts protein L20.</text>
</comment>
<keyword evidence="3 6" id="KW-0694">RNA-binding</keyword>
<comment type="similarity">
    <text evidence="1 6 7">Belongs to the bacterial ribosomal protein bL21 family.</text>
</comment>
<dbReference type="EMBL" id="QNZL01000140">
    <property type="protein sequence ID" value="RTZ79583.1"/>
    <property type="molecule type" value="Genomic_DNA"/>
</dbReference>
<feature type="region of interest" description="Disordered" evidence="8">
    <location>
        <begin position="110"/>
        <end position="165"/>
    </location>
</feature>
<dbReference type="PANTHER" id="PTHR21349">
    <property type="entry name" value="50S RIBOSOMAL PROTEIN L21"/>
    <property type="match status" value="1"/>
</dbReference>
<keyword evidence="5 6" id="KW-0687">Ribonucleoprotein</keyword>
<comment type="caution">
    <text evidence="10">The sequence shown here is derived from an EMBL/GenBank/DDBJ whole genome shotgun (WGS) entry which is preliminary data.</text>
</comment>
<dbReference type="InterPro" id="IPR018258">
    <property type="entry name" value="Ribosomal_bL21_CS"/>
</dbReference>